<protein>
    <submittedName>
        <fullName evidence="1">Chaperone</fullName>
    </submittedName>
</protein>
<name>A0ACD0WJW1_CLALS</name>
<accession>A0ACD0WJW1</accession>
<reference evidence="2" key="1">
    <citation type="journal article" date="2019" name="MBio">
        <title>Comparative genomics for the elucidation of multidrug resistance (MDR) in Candida lusitaniae.</title>
        <authorList>
            <person name="Kannan A."/>
            <person name="Asner S.A."/>
            <person name="Trachsel E."/>
            <person name="Kelly S."/>
            <person name="Parker J."/>
            <person name="Sanglard D."/>
        </authorList>
    </citation>
    <scope>NUCLEOTIDE SEQUENCE [LARGE SCALE GENOMIC DNA]</scope>
    <source>
        <strain evidence="2">P1</strain>
    </source>
</reference>
<sequence length="594" mass="69427">MNLSMRTFVLSFILLCATAWAQESLSLRIRETQDLLLSQGPTSSVLDSYDSLVADIESAEEKLDMAVIAQVYYKKALVELSLSKISPAVSDLIKTLDYDPTLAPASSKLLELLLERGQFGEIRSRFSTKDAPDVFAKMDMWTQQYEKVEQYLADKSRMSPEECLEVVNQYLIPVTPLFHSVYNLHLQCSKKRVATLLGKDGDSADLYFKDIIGDYSKILKLQPQKNLELYNEFAQYALFTENLFSESWNVVKSCLRINNDFKSCADLSKTFSRLQGIFKPLEEYSQVSEMLYFVKEDLRDKVEALEMDDLDYKDIYNIFESPVKLPKREAAKLPRSVKSSYDYLIWKAQQFAQSEFHDQTTSSALKFVQDLNKFACEAGVRSGHAKNKFCKLVNENEGLFLPKHLAKIDELLQKNKFSEAKELLLKFNKNVRRTALFKERWSAIERFQQRQQHQHQQQQFHRQQQQRQRQRQQRHEPQHQHDPSKDYYKILDIPKDADEKTIKKGYRTQTLKYHPDKYKGKDLSEKEIETKMQEINEAYEVLSNPQSKADYDNRNHRPQGSGRHGSRNNGGREFVNVQFNPQDFFRQQGFHFEF</sequence>
<dbReference type="EMBL" id="CP038486">
    <property type="protein sequence ID" value="QFZ27762.1"/>
    <property type="molecule type" value="Genomic_DNA"/>
</dbReference>
<gene>
    <name evidence="1" type="ORF">EJF14_30747</name>
</gene>
<keyword evidence="2" id="KW-1185">Reference proteome</keyword>
<dbReference type="Proteomes" id="UP000326582">
    <property type="component" value="Chromosome 3"/>
</dbReference>
<organism evidence="1 2">
    <name type="scientific">Clavispora lusitaniae</name>
    <name type="common">Candida lusitaniae</name>
    <dbReference type="NCBI Taxonomy" id="36911"/>
    <lineage>
        <taxon>Eukaryota</taxon>
        <taxon>Fungi</taxon>
        <taxon>Dikarya</taxon>
        <taxon>Ascomycota</taxon>
        <taxon>Saccharomycotina</taxon>
        <taxon>Pichiomycetes</taxon>
        <taxon>Metschnikowiaceae</taxon>
        <taxon>Clavispora</taxon>
    </lineage>
</organism>
<evidence type="ECO:0000313" key="1">
    <source>
        <dbReference type="EMBL" id="QFZ27762.1"/>
    </source>
</evidence>
<evidence type="ECO:0000313" key="2">
    <source>
        <dbReference type="Proteomes" id="UP000326582"/>
    </source>
</evidence>
<proteinExistence type="predicted"/>